<gene>
    <name evidence="2" type="ORF">A2Y64_05305</name>
</gene>
<dbReference type="Gene3D" id="3.40.30.10">
    <property type="entry name" value="Glutaredoxin"/>
    <property type="match status" value="1"/>
</dbReference>
<sequence>MKAKTRGLVIALVLIAAAVTAIFVLKDGGDPVLSAEAASTKLPKLIDFGSSMCIPCREMAATLEGVKREYEGRVVVLVVDVYEHYELAEDLGVQMIPTQIFFDAEGKEVYRHVGVMTKDEIVAQFELMGID</sequence>
<reference evidence="2 3" key="1">
    <citation type="journal article" date="2016" name="Nat. Commun.">
        <title>Thousands of microbial genomes shed light on interconnected biogeochemical processes in an aquifer system.</title>
        <authorList>
            <person name="Anantharaman K."/>
            <person name="Brown C.T."/>
            <person name="Hug L.A."/>
            <person name="Sharon I."/>
            <person name="Castelle C.J."/>
            <person name="Probst A.J."/>
            <person name="Thomas B.C."/>
            <person name="Singh A."/>
            <person name="Wilkins M.J."/>
            <person name="Karaoz U."/>
            <person name="Brodie E.L."/>
            <person name="Williams K.H."/>
            <person name="Hubbard S.S."/>
            <person name="Banfield J.F."/>
        </authorList>
    </citation>
    <scope>NUCLEOTIDE SEQUENCE [LARGE SCALE GENOMIC DNA]</scope>
</reference>
<feature type="domain" description="Thioredoxin" evidence="1">
    <location>
        <begin position="10"/>
        <end position="130"/>
    </location>
</feature>
<dbReference type="SUPFAM" id="SSF52833">
    <property type="entry name" value="Thioredoxin-like"/>
    <property type="match status" value="1"/>
</dbReference>
<dbReference type="Proteomes" id="UP000177187">
    <property type="component" value="Unassembled WGS sequence"/>
</dbReference>
<dbReference type="STRING" id="1817816.A2Y64_05305"/>
<name>A0A1F5FEV1_9BACT</name>
<dbReference type="PANTHER" id="PTHR45663">
    <property type="entry name" value="GEO12009P1"/>
    <property type="match status" value="1"/>
</dbReference>
<organism evidence="2 3">
    <name type="scientific">Candidatus Coatesbacteria bacterium RBG_13_66_14</name>
    <dbReference type="NCBI Taxonomy" id="1817816"/>
    <lineage>
        <taxon>Bacteria</taxon>
        <taxon>Candidatus Coatesiibacteriota</taxon>
    </lineage>
</organism>
<dbReference type="GO" id="GO:0015035">
    <property type="term" value="F:protein-disulfide reductase activity"/>
    <property type="evidence" value="ECO:0007669"/>
    <property type="project" value="TreeGrafter"/>
</dbReference>
<accession>A0A1F5FEV1</accession>
<dbReference type="EMBL" id="MFAF01000046">
    <property type="protein sequence ID" value="OGD78168.1"/>
    <property type="molecule type" value="Genomic_DNA"/>
</dbReference>
<evidence type="ECO:0000259" key="1">
    <source>
        <dbReference type="PROSITE" id="PS51352"/>
    </source>
</evidence>
<evidence type="ECO:0000313" key="2">
    <source>
        <dbReference type="EMBL" id="OGD78168.1"/>
    </source>
</evidence>
<dbReference type="CDD" id="cd02947">
    <property type="entry name" value="TRX_family"/>
    <property type="match status" value="1"/>
</dbReference>
<comment type="caution">
    <text evidence="2">The sequence shown here is derived from an EMBL/GenBank/DDBJ whole genome shotgun (WGS) entry which is preliminary data.</text>
</comment>
<dbReference type="AlphaFoldDB" id="A0A1F5FEV1"/>
<proteinExistence type="predicted"/>
<dbReference type="InterPro" id="IPR036249">
    <property type="entry name" value="Thioredoxin-like_sf"/>
</dbReference>
<dbReference type="PROSITE" id="PS51352">
    <property type="entry name" value="THIOREDOXIN_2"/>
    <property type="match status" value="1"/>
</dbReference>
<dbReference type="GO" id="GO:0005829">
    <property type="term" value="C:cytosol"/>
    <property type="evidence" value="ECO:0007669"/>
    <property type="project" value="TreeGrafter"/>
</dbReference>
<protein>
    <recommendedName>
        <fullName evidence="1">Thioredoxin domain-containing protein</fullName>
    </recommendedName>
</protein>
<dbReference type="Pfam" id="PF00085">
    <property type="entry name" value="Thioredoxin"/>
    <property type="match status" value="1"/>
</dbReference>
<evidence type="ECO:0000313" key="3">
    <source>
        <dbReference type="Proteomes" id="UP000177187"/>
    </source>
</evidence>
<dbReference type="GO" id="GO:0045454">
    <property type="term" value="P:cell redox homeostasis"/>
    <property type="evidence" value="ECO:0007669"/>
    <property type="project" value="TreeGrafter"/>
</dbReference>
<dbReference type="PANTHER" id="PTHR45663:SF11">
    <property type="entry name" value="GEO12009P1"/>
    <property type="match status" value="1"/>
</dbReference>
<dbReference type="InterPro" id="IPR013766">
    <property type="entry name" value="Thioredoxin_domain"/>
</dbReference>